<evidence type="ECO:0000256" key="9">
    <source>
        <dbReference type="RuleBase" id="RU365014"/>
    </source>
</evidence>
<evidence type="ECO:0000256" key="4">
    <source>
        <dbReference type="ARBA" id="ARBA00022723"/>
    </source>
</evidence>
<dbReference type="GO" id="GO:0005759">
    <property type="term" value="C:mitochondrial matrix"/>
    <property type="evidence" value="ECO:0007669"/>
    <property type="project" value="UniProtKB-SubCell"/>
</dbReference>
<dbReference type="CDD" id="cd02000">
    <property type="entry name" value="TPP_E1_PDC_ADC_BCADC"/>
    <property type="match status" value="1"/>
</dbReference>
<keyword evidence="5" id="KW-0809">Transit peptide</keyword>
<dbReference type="InterPro" id="IPR050771">
    <property type="entry name" value="Alpha-ketoacid_DH_E1_comp"/>
</dbReference>
<proteinExistence type="inferred from homology"/>
<comment type="subcellular location">
    <subcellularLocation>
        <location evidence="2">Mitochondrion matrix</location>
    </subcellularLocation>
</comment>
<feature type="domain" description="Dehydrogenase E1 component" evidence="10">
    <location>
        <begin position="67"/>
        <end position="368"/>
    </location>
</feature>
<comment type="function">
    <text evidence="9">The branched-chain alpha-keto dehydrogenase complex catalyzes the overall conversion of alpha-keto acids to acyl-CoA and CO(2). It contains multiple copies of three enzymatic components: branched-chain alpha-keto acid decarboxylase (E1), lipoamide acyltransferase (E2) and lipoamide dehydrogenase (E3).</text>
</comment>
<dbReference type="SUPFAM" id="SSF52518">
    <property type="entry name" value="Thiamin diphosphate-binding fold (THDP-binding)"/>
    <property type="match status" value="1"/>
</dbReference>
<dbReference type="Proteomes" id="UP000095009">
    <property type="component" value="Unassembled WGS sequence"/>
</dbReference>
<protein>
    <recommendedName>
        <fullName evidence="9">2-oxoisovalerate dehydrogenase subunit alpha</fullName>
        <ecNumber evidence="9">1.2.4.4</ecNumber>
    </recommendedName>
    <alternativeName>
        <fullName evidence="9">Branched-chain alpha-keto acid dehydrogenase E1 component alpha chain</fullName>
    </alternativeName>
</protein>
<sequence length="414" mass="46557">MNVLIRLTKSTLAYPGAEKSLITPQLVFNDPTTLPVISTFRILSPTGALVDNNHSLTITSEKIVDLYKHMVTLHTLDTIMYDAQRQGRLSFYMTSSGEEAVSVASGAILEKHDQIFAQYREQGAFLARGLSVQDIMNQLYANSNDHGKGRNMPIHHVNKAINLHPISSPLATQIPHAVGAAYALKLTKPNQACSICYVGEGACSEGDFHAGLNIAATRECPVIFFVRNNGYAISTASKEQYKGDGIASRGPGYGIVTIRIDGNDLLAVYEATKAARDLAVKENRPVLIEAMTYRRSHHSTSDDSFAYRSKHEVDAWKRHDNPISRIRKYMQRPDINIWSDELEEKFRKATKKDILKCLQIAERTKKPPLSEIFTDVYFDNGGKELQPHLKEQKEELDEILAQYRSWYHLEDYKA</sequence>
<evidence type="ECO:0000256" key="5">
    <source>
        <dbReference type="ARBA" id="ARBA00022946"/>
    </source>
</evidence>
<evidence type="ECO:0000256" key="2">
    <source>
        <dbReference type="ARBA" id="ARBA00004305"/>
    </source>
</evidence>
<dbReference type="FunFam" id="3.40.50.970:FF:000015">
    <property type="entry name" value="2-oxoisovalerate dehydrogenase subunit alpha"/>
    <property type="match status" value="1"/>
</dbReference>
<dbReference type="AlphaFoldDB" id="A0A1E3PJ57"/>
<gene>
    <name evidence="11" type="ORF">NADFUDRAFT_74860</name>
</gene>
<dbReference type="InterPro" id="IPR029061">
    <property type="entry name" value="THDP-binding"/>
</dbReference>
<comment type="catalytic activity">
    <reaction evidence="9">
        <text>N(6)-[(R)-lipoyl]-L-lysyl-[protein] + 3-methyl-2-oxobutanoate + H(+) = N(6)-[(R)-S(8)-2-methylpropanoyldihydrolipoyl]-L-lysyl-[protein] + CO2</text>
        <dbReference type="Rhea" id="RHEA:13457"/>
        <dbReference type="Rhea" id="RHEA-COMP:10474"/>
        <dbReference type="Rhea" id="RHEA-COMP:10497"/>
        <dbReference type="ChEBI" id="CHEBI:11851"/>
        <dbReference type="ChEBI" id="CHEBI:15378"/>
        <dbReference type="ChEBI" id="CHEBI:16526"/>
        <dbReference type="ChEBI" id="CHEBI:83099"/>
        <dbReference type="ChEBI" id="CHEBI:83142"/>
        <dbReference type="EC" id="1.2.4.4"/>
    </reaction>
</comment>
<dbReference type="EMBL" id="KV454410">
    <property type="protein sequence ID" value="ODQ65463.1"/>
    <property type="molecule type" value="Genomic_DNA"/>
</dbReference>
<evidence type="ECO:0000256" key="3">
    <source>
        <dbReference type="ARBA" id="ARBA00008646"/>
    </source>
</evidence>
<dbReference type="GO" id="GO:0046872">
    <property type="term" value="F:metal ion binding"/>
    <property type="evidence" value="ECO:0007669"/>
    <property type="project" value="UniProtKB-KW"/>
</dbReference>
<dbReference type="OrthoDB" id="3845at2759"/>
<comment type="cofactor">
    <cofactor evidence="1 9">
        <name>thiamine diphosphate</name>
        <dbReference type="ChEBI" id="CHEBI:58937"/>
    </cofactor>
</comment>
<accession>A0A1E3PJ57</accession>
<evidence type="ECO:0000256" key="6">
    <source>
        <dbReference type="ARBA" id="ARBA00022958"/>
    </source>
</evidence>
<dbReference type="InterPro" id="IPR001017">
    <property type="entry name" value="DH_E1"/>
</dbReference>
<dbReference type="GO" id="GO:0009083">
    <property type="term" value="P:branched-chain amino acid catabolic process"/>
    <property type="evidence" value="ECO:0007669"/>
    <property type="project" value="TreeGrafter"/>
</dbReference>
<keyword evidence="4" id="KW-0479">Metal-binding</keyword>
<dbReference type="GO" id="GO:0003863">
    <property type="term" value="F:branched-chain 2-oxo acid dehydrogenase activity"/>
    <property type="evidence" value="ECO:0007669"/>
    <property type="project" value="UniProtKB-EC"/>
</dbReference>
<evidence type="ECO:0000313" key="11">
    <source>
        <dbReference type="EMBL" id="ODQ65463.1"/>
    </source>
</evidence>
<dbReference type="Pfam" id="PF00676">
    <property type="entry name" value="E1_dh"/>
    <property type="match status" value="1"/>
</dbReference>
<keyword evidence="8" id="KW-0496">Mitochondrion</keyword>
<keyword evidence="7 9" id="KW-0560">Oxidoreductase</keyword>
<keyword evidence="9" id="KW-0786">Thiamine pyrophosphate</keyword>
<reference evidence="11 12" key="1">
    <citation type="journal article" date="2016" name="Proc. Natl. Acad. Sci. U.S.A.">
        <title>Comparative genomics of biotechnologically important yeasts.</title>
        <authorList>
            <person name="Riley R."/>
            <person name="Haridas S."/>
            <person name="Wolfe K.H."/>
            <person name="Lopes M.R."/>
            <person name="Hittinger C.T."/>
            <person name="Goeker M."/>
            <person name="Salamov A.A."/>
            <person name="Wisecaver J.H."/>
            <person name="Long T.M."/>
            <person name="Calvey C.H."/>
            <person name="Aerts A.L."/>
            <person name="Barry K.W."/>
            <person name="Choi C."/>
            <person name="Clum A."/>
            <person name="Coughlan A.Y."/>
            <person name="Deshpande S."/>
            <person name="Douglass A.P."/>
            <person name="Hanson S.J."/>
            <person name="Klenk H.-P."/>
            <person name="LaButti K.M."/>
            <person name="Lapidus A."/>
            <person name="Lindquist E.A."/>
            <person name="Lipzen A.M."/>
            <person name="Meier-Kolthoff J.P."/>
            <person name="Ohm R.A."/>
            <person name="Otillar R.P."/>
            <person name="Pangilinan J.L."/>
            <person name="Peng Y."/>
            <person name="Rokas A."/>
            <person name="Rosa C.A."/>
            <person name="Scheuner C."/>
            <person name="Sibirny A.A."/>
            <person name="Slot J.C."/>
            <person name="Stielow J.B."/>
            <person name="Sun H."/>
            <person name="Kurtzman C.P."/>
            <person name="Blackwell M."/>
            <person name="Grigoriev I.V."/>
            <person name="Jeffries T.W."/>
        </authorList>
    </citation>
    <scope>NUCLEOTIDE SEQUENCE [LARGE SCALE GENOMIC DNA]</scope>
    <source>
        <strain evidence="11 12">DSM 6958</strain>
    </source>
</reference>
<dbReference type="STRING" id="857566.A0A1E3PJ57"/>
<keyword evidence="6" id="KW-0630">Potassium</keyword>
<evidence type="ECO:0000259" key="10">
    <source>
        <dbReference type="Pfam" id="PF00676"/>
    </source>
</evidence>
<evidence type="ECO:0000313" key="12">
    <source>
        <dbReference type="Proteomes" id="UP000095009"/>
    </source>
</evidence>
<evidence type="ECO:0000256" key="8">
    <source>
        <dbReference type="ARBA" id="ARBA00023128"/>
    </source>
</evidence>
<comment type="similarity">
    <text evidence="3 9">Belongs to the BCKDHA family.</text>
</comment>
<evidence type="ECO:0000256" key="7">
    <source>
        <dbReference type="ARBA" id="ARBA00023002"/>
    </source>
</evidence>
<dbReference type="Gene3D" id="3.40.50.970">
    <property type="match status" value="1"/>
</dbReference>
<dbReference type="PANTHER" id="PTHR43380:SF1">
    <property type="entry name" value="2-OXOISOVALERATE DEHYDROGENASE SUBUNIT ALPHA, MITOCHONDRIAL"/>
    <property type="match status" value="1"/>
</dbReference>
<dbReference type="PANTHER" id="PTHR43380">
    <property type="entry name" value="2-OXOISOVALERATE DEHYDROGENASE SUBUNIT ALPHA, MITOCHONDRIAL"/>
    <property type="match status" value="1"/>
</dbReference>
<evidence type="ECO:0000256" key="1">
    <source>
        <dbReference type="ARBA" id="ARBA00001964"/>
    </source>
</evidence>
<name>A0A1E3PJ57_9ASCO</name>
<keyword evidence="12" id="KW-1185">Reference proteome</keyword>
<dbReference type="EC" id="1.2.4.4" evidence="9"/>
<organism evidence="11 12">
    <name type="scientific">Nadsonia fulvescens var. elongata DSM 6958</name>
    <dbReference type="NCBI Taxonomy" id="857566"/>
    <lineage>
        <taxon>Eukaryota</taxon>
        <taxon>Fungi</taxon>
        <taxon>Dikarya</taxon>
        <taxon>Ascomycota</taxon>
        <taxon>Saccharomycotina</taxon>
        <taxon>Dipodascomycetes</taxon>
        <taxon>Dipodascales</taxon>
        <taxon>Dipodascales incertae sedis</taxon>
        <taxon>Nadsonia</taxon>
    </lineage>
</organism>